<proteinExistence type="predicted"/>
<reference evidence="5" key="1">
    <citation type="submission" date="2020-10" db="EMBL/GenBank/DDBJ databases">
        <title>Bacterium isolated from coastal waters sediment.</title>
        <authorList>
            <person name="Chen R.-J."/>
            <person name="Lu D.-C."/>
            <person name="Zhu K.-L."/>
            <person name="Du Z.-J."/>
        </authorList>
    </citation>
    <scope>NUCLEOTIDE SEQUENCE</scope>
    <source>
        <strain evidence="5">N1Y112</strain>
    </source>
</reference>
<accession>A0A8J7FCF3</accession>
<comment type="cofactor">
    <cofactor evidence="1">
        <name>Zn(2+)</name>
        <dbReference type="ChEBI" id="CHEBI:29105"/>
    </cofactor>
</comment>
<dbReference type="RefSeq" id="WP_193952681.1">
    <property type="nucleotide sequence ID" value="NZ_JADEYS010000006.1"/>
</dbReference>
<dbReference type="PANTHER" id="PTHR37418">
    <property type="entry name" value="3-KETO-5-AMINOHEXANOATE CLEAVAGE ENZYME-RELATED"/>
    <property type="match status" value="1"/>
</dbReference>
<evidence type="ECO:0000256" key="4">
    <source>
        <dbReference type="ARBA" id="ARBA00022833"/>
    </source>
</evidence>
<organism evidence="5 6">
    <name type="scientific">Pontibacterium sinense</name>
    <dbReference type="NCBI Taxonomy" id="2781979"/>
    <lineage>
        <taxon>Bacteria</taxon>
        <taxon>Pseudomonadati</taxon>
        <taxon>Pseudomonadota</taxon>
        <taxon>Gammaproteobacteria</taxon>
        <taxon>Oceanospirillales</taxon>
        <taxon>Oceanospirillaceae</taxon>
        <taxon>Pontibacterium</taxon>
    </lineage>
</organism>
<dbReference type="GO" id="GO:0046872">
    <property type="term" value="F:metal ion binding"/>
    <property type="evidence" value="ECO:0007669"/>
    <property type="project" value="UniProtKB-KW"/>
</dbReference>
<dbReference type="InterPro" id="IPR008567">
    <property type="entry name" value="BKACE"/>
</dbReference>
<keyword evidence="6" id="KW-1185">Reference proteome</keyword>
<evidence type="ECO:0000256" key="2">
    <source>
        <dbReference type="ARBA" id="ARBA00022679"/>
    </source>
</evidence>
<dbReference type="Pfam" id="PF05853">
    <property type="entry name" value="BKACE"/>
    <property type="match status" value="1"/>
</dbReference>
<keyword evidence="2" id="KW-0808">Transferase</keyword>
<dbReference type="AlphaFoldDB" id="A0A8J7FCF3"/>
<dbReference type="Proteomes" id="UP000640333">
    <property type="component" value="Unassembled WGS sequence"/>
</dbReference>
<keyword evidence="4" id="KW-0862">Zinc</keyword>
<dbReference type="EMBL" id="JADEYS010000006">
    <property type="protein sequence ID" value="MBE9397131.1"/>
    <property type="molecule type" value="Genomic_DNA"/>
</dbReference>
<dbReference type="Gene3D" id="3.20.20.70">
    <property type="entry name" value="Aldolase class I"/>
    <property type="match status" value="1"/>
</dbReference>
<dbReference type="InterPro" id="IPR013785">
    <property type="entry name" value="Aldolase_TIM"/>
</dbReference>
<evidence type="ECO:0000313" key="6">
    <source>
        <dbReference type="Proteomes" id="UP000640333"/>
    </source>
</evidence>
<name>A0A8J7FCF3_9GAMM</name>
<gene>
    <name evidence="5" type="ORF">IOQ59_07635</name>
</gene>
<sequence>MTNTDIALIVAPNGARRMPSDHPRLPVTPDTAALETRAAVSAGAAVVHLHARDSAGKHTLDPAINRVFMEAVRRELNTDVVIQLTTEAVGQFSPEQQIQLIRELRPEAASFAVRELIPSNSNADKQRGGAFFDWVHNQGIIAQYILYSAEDVIRYQQLKEEGVLPKDKHHLLFVLGRYSKTQQSEPTDLIPMLSALQDDTRWAVCAFGQQEHRCAATAIALGGDIRVGFENNLHDMNGNQAESNATLIQQAATIATSMARPIMTADAFRQSF</sequence>
<evidence type="ECO:0000256" key="3">
    <source>
        <dbReference type="ARBA" id="ARBA00022723"/>
    </source>
</evidence>
<evidence type="ECO:0000313" key="5">
    <source>
        <dbReference type="EMBL" id="MBE9397131.1"/>
    </source>
</evidence>
<dbReference type="PANTHER" id="PTHR37418:SF2">
    <property type="entry name" value="3-KETO-5-AMINOHEXANOATE CLEAVAGE ENZYME"/>
    <property type="match status" value="1"/>
</dbReference>
<comment type="caution">
    <text evidence="5">The sequence shown here is derived from an EMBL/GenBank/DDBJ whole genome shotgun (WGS) entry which is preliminary data.</text>
</comment>
<dbReference type="GO" id="GO:0043720">
    <property type="term" value="F:3-keto-5-aminohexanoate cleavage activity"/>
    <property type="evidence" value="ECO:0007669"/>
    <property type="project" value="InterPro"/>
</dbReference>
<evidence type="ECO:0000256" key="1">
    <source>
        <dbReference type="ARBA" id="ARBA00001947"/>
    </source>
</evidence>
<protein>
    <submittedName>
        <fullName evidence="5">3-keto-5-aminohexanoate cleavage protein</fullName>
    </submittedName>
</protein>
<keyword evidence="3" id="KW-0479">Metal-binding</keyword>